<dbReference type="GO" id="GO:0005886">
    <property type="term" value="C:plasma membrane"/>
    <property type="evidence" value="ECO:0007669"/>
    <property type="project" value="UniProtKB-SubCell"/>
</dbReference>
<dbReference type="GO" id="GO:0042910">
    <property type="term" value="F:xenobiotic transmembrane transporter activity"/>
    <property type="evidence" value="ECO:0007669"/>
    <property type="project" value="InterPro"/>
</dbReference>
<dbReference type="GO" id="GO:0015297">
    <property type="term" value="F:antiporter activity"/>
    <property type="evidence" value="ECO:0007669"/>
    <property type="project" value="InterPro"/>
</dbReference>
<keyword evidence="5 7" id="KW-1133">Transmembrane helix</keyword>
<feature type="transmembrane region" description="Helical" evidence="7">
    <location>
        <begin position="12"/>
        <end position="29"/>
    </location>
</feature>
<reference evidence="8" key="1">
    <citation type="journal article" date="2014" name="Int. J. Syst. Evol. Microbiol.">
        <title>Complete genome sequence of Corynebacterium casei LMG S-19264T (=DSM 44701T), isolated from a smear-ripened cheese.</title>
        <authorList>
            <consortium name="US DOE Joint Genome Institute (JGI-PGF)"/>
            <person name="Walter F."/>
            <person name="Albersmeier A."/>
            <person name="Kalinowski J."/>
            <person name="Ruckert C."/>
        </authorList>
    </citation>
    <scope>NUCLEOTIDE SEQUENCE</scope>
    <source>
        <strain evidence="8">CGMCC 1.15371</strain>
    </source>
</reference>
<dbReference type="PANTHER" id="PTHR43549">
    <property type="entry name" value="MULTIDRUG RESISTANCE PROTEIN YPNP-RELATED"/>
    <property type="match status" value="1"/>
</dbReference>
<keyword evidence="9" id="KW-1185">Reference proteome</keyword>
<reference evidence="8" key="2">
    <citation type="submission" date="2020-09" db="EMBL/GenBank/DDBJ databases">
        <authorList>
            <person name="Sun Q."/>
            <person name="Zhou Y."/>
        </authorList>
    </citation>
    <scope>NUCLEOTIDE SEQUENCE</scope>
    <source>
        <strain evidence="8">CGMCC 1.15371</strain>
    </source>
</reference>
<sequence length="446" mass="48054">MTAQLDFTEGSIPKKMIAFAFPIFLTNMLQTSYQLIDSLWAGNLLGAKALAALAISGPVIFTVLSFIIGVNNATLTVLSQKKGAEDGEGLKEALNGFVFVLGFMAVILGILGILFAAPLLKLLGAPTSVLPMAVIYLRLNFTGILFLFGYNFISTVLRALGDSRSPIRFVFIAVILNAVLVPIFVKGFGMGIMGPALSTVIAQGVAFLYGLYFSIKKARVPFAIPRLPGVENFNMLMKLGLPSGLQMMAISGGSAAITSVAAHFGQEVLAGYGASQRVNNLIMIPIQTLGVAVTSMAGQNIGSKHWGRIAGITRYALLFNFGLSLFIGILVFILAPELIRLFTSDAETVTFGSSYLRGVAFFYPFLGINFVLNGVVRAAGAMFQILVLNLISFWILRFPLAYLFGHWLGSEGIAIGIGFSFVVSSLCAMAYYWKGGWRHIRIFDTK</sequence>
<feature type="transmembrane region" description="Helical" evidence="7">
    <location>
        <begin position="191"/>
        <end position="215"/>
    </location>
</feature>
<dbReference type="InterPro" id="IPR002528">
    <property type="entry name" value="MATE_fam"/>
</dbReference>
<keyword evidence="3" id="KW-1003">Cell membrane</keyword>
<accession>A0A8J3DU42</accession>
<feature type="transmembrane region" description="Helical" evidence="7">
    <location>
        <begin position="129"/>
        <end position="153"/>
    </location>
</feature>
<evidence type="ECO:0000256" key="7">
    <source>
        <dbReference type="SAM" id="Phobius"/>
    </source>
</evidence>
<keyword evidence="4 7" id="KW-0812">Transmembrane</keyword>
<feature type="transmembrane region" description="Helical" evidence="7">
    <location>
        <begin position="49"/>
        <end position="73"/>
    </location>
</feature>
<dbReference type="InterPro" id="IPR052031">
    <property type="entry name" value="Membrane_Transporter-Flippase"/>
</dbReference>
<dbReference type="NCBIfam" id="TIGR00797">
    <property type="entry name" value="matE"/>
    <property type="match status" value="1"/>
</dbReference>
<evidence type="ECO:0000313" key="8">
    <source>
        <dbReference type="EMBL" id="GGE45317.1"/>
    </source>
</evidence>
<dbReference type="AlphaFoldDB" id="A0A8J3DU42"/>
<feature type="transmembrane region" description="Helical" evidence="7">
    <location>
        <begin position="355"/>
        <end position="376"/>
    </location>
</feature>
<keyword evidence="2" id="KW-0813">Transport</keyword>
<dbReference type="PANTHER" id="PTHR43549:SF3">
    <property type="entry name" value="MULTIDRUG RESISTANCE PROTEIN YPNP-RELATED"/>
    <property type="match status" value="1"/>
</dbReference>
<evidence type="ECO:0000313" key="9">
    <source>
        <dbReference type="Proteomes" id="UP000628775"/>
    </source>
</evidence>
<feature type="transmembrane region" description="Helical" evidence="7">
    <location>
        <begin position="165"/>
        <end position="185"/>
    </location>
</feature>
<dbReference type="InterPro" id="IPR048279">
    <property type="entry name" value="MdtK-like"/>
</dbReference>
<evidence type="ECO:0000256" key="1">
    <source>
        <dbReference type="ARBA" id="ARBA00004651"/>
    </source>
</evidence>
<dbReference type="Proteomes" id="UP000628775">
    <property type="component" value="Unassembled WGS sequence"/>
</dbReference>
<feature type="transmembrane region" description="Helical" evidence="7">
    <location>
        <begin position="94"/>
        <end position="117"/>
    </location>
</feature>
<dbReference type="CDD" id="cd13138">
    <property type="entry name" value="MATE_yoeA_like"/>
    <property type="match status" value="1"/>
</dbReference>
<dbReference type="PIRSF" id="PIRSF006603">
    <property type="entry name" value="DinF"/>
    <property type="match status" value="1"/>
</dbReference>
<evidence type="ECO:0000256" key="6">
    <source>
        <dbReference type="ARBA" id="ARBA00023136"/>
    </source>
</evidence>
<name>A0A8J3DU42_9BACL</name>
<comment type="subcellular location">
    <subcellularLocation>
        <location evidence="1">Cell membrane</location>
        <topology evidence="1">Multi-pass membrane protein</topology>
    </subcellularLocation>
</comment>
<protein>
    <submittedName>
        <fullName evidence="8">Putative multidrug resistance protein YpnP</fullName>
    </submittedName>
</protein>
<evidence type="ECO:0000256" key="2">
    <source>
        <dbReference type="ARBA" id="ARBA00022448"/>
    </source>
</evidence>
<dbReference type="EMBL" id="BMIR01000011">
    <property type="protein sequence ID" value="GGE45317.1"/>
    <property type="molecule type" value="Genomic_DNA"/>
</dbReference>
<evidence type="ECO:0000256" key="3">
    <source>
        <dbReference type="ARBA" id="ARBA00022475"/>
    </source>
</evidence>
<feature type="transmembrane region" description="Helical" evidence="7">
    <location>
        <begin position="315"/>
        <end position="335"/>
    </location>
</feature>
<evidence type="ECO:0000256" key="4">
    <source>
        <dbReference type="ARBA" id="ARBA00022692"/>
    </source>
</evidence>
<feature type="transmembrane region" description="Helical" evidence="7">
    <location>
        <begin position="413"/>
        <end position="433"/>
    </location>
</feature>
<gene>
    <name evidence="8" type="primary">ypnP</name>
    <name evidence="8" type="ORF">GCM10011391_25190</name>
</gene>
<proteinExistence type="predicted"/>
<comment type="caution">
    <text evidence="8">The sequence shown here is derived from an EMBL/GenBank/DDBJ whole genome shotgun (WGS) entry which is preliminary data.</text>
</comment>
<dbReference type="Pfam" id="PF01554">
    <property type="entry name" value="MatE"/>
    <property type="match status" value="2"/>
</dbReference>
<organism evidence="8 9">
    <name type="scientific">Pullulanibacillus camelliae</name>
    <dbReference type="NCBI Taxonomy" id="1707096"/>
    <lineage>
        <taxon>Bacteria</taxon>
        <taxon>Bacillati</taxon>
        <taxon>Bacillota</taxon>
        <taxon>Bacilli</taxon>
        <taxon>Bacillales</taxon>
        <taxon>Sporolactobacillaceae</taxon>
        <taxon>Pullulanibacillus</taxon>
    </lineage>
</organism>
<evidence type="ECO:0000256" key="5">
    <source>
        <dbReference type="ARBA" id="ARBA00022989"/>
    </source>
</evidence>
<feature type="transmembrane region" description="Helical" evidence="7">
    <location>
        <begin position="383"/>
        <end position="407"/>
    </location>
</feature>
<keyword evidence="6 7" id="KW-0472">Membrane</keyword>